<evidence type="ECO:0000256" key="1">
    <source>
        <dbReference type="SAM" id="SignalP"/>
    </source>
</evidence>
<proteinExistence type="predicted"/>
<dbReference type="PROSITE" id="PS51257">
    <property type="entry name" value="PROKAR_LIPOPROTEIN"/>
    <property type="match status" value="1"/>
</dbReference>
<accession>A0A0D6MID3</accession>
<dbReference type="AlphaFoldDB" id="A0A0D6MID3"/>
<protein>
    <recommendedName>
        <fullName evidence="4">Lipoprotein</fullName>
    </recommendedName>
</protein>
<reference evidence="2 3" key="1">
    <citation type="submission" date="2012-10" db="EMBL/GenBank/DDBJ databases">
        <title>Genome sequencing of Tanticharoenia sakaeratensis NBRC 103193.</title>
        <authorList>
            <person name="Azuma Y."/>
            <person name="Hadano H."/>
            <person name="Hirakawa H."/>
            <person name="Matsushita K."/>
        </authorList>
    </citation>
    <scope>NUCLEOTIDE SEQUENCE [LARGE SCALE GENOMIC DNA]</scope>
    <source>
        <strain evidence="2 3">NBRC 103193</strain>
    </source>
</reference>
<comment type="caution">
    <text evidence="2">The sequence shown here is derived from an EMBL/GenBank/DDBJ whole genome shotgun (WGS) entry which is preliminary data.</text>
</comment>
<keyword evidence="1" id="KW-0732">Signal</keyword>
<gene>
    <name evidence="2" type="ORF">Tasa_009_204</name>
</gene>
<name>A0A0D6MID3_9PROT</name>
<dbReference type="OrthoDB" id="7224786at2"/>
<organism evidence="2 3">
    <name type="scientific">Tanticharoenia sakaeratensis NBRC 103193</name>
    <dbReference type="NCBI Taxonomy" id="1231623"/>
    <lineage>
        <taxon>Bacteria</taxon>
        <taxon>Pseudomonadati</taxon>
        <taxon>Pseudomonadota</taxon>
        <taxon>Alphaproteobacteria</taxon>
        <taxon>Acetobacterales</taxon>
        <taxon>Acetobacteraceae</taxon>
        <taxon>Tanticharoenia</taxon>
    </lineage>
</organism>
<evidence type="ECO:0008006" key="4">
    <source>
        <dbReference type="Google" id="ProtNLM"/>
    </source>
</evidence>
<feature type="chain" id="PRO_5002308247" description="Lipoprotein" evidence="1">
    <location>
        <begin position="21"/>
        <end position="117"/>
    </location>
</feature>
<feature type="signal peptide" evidence="1">
    <location>
        <begin position="1"/>
        <end position="20"/>
    </location>
</feature>
<evidence type="ECO:0000313" key="2">
    <source>
        <dbReference type="EMBL" id="GAN53409.1"/>
    </source>
</evidence>
<dbReference type="RefSeq" id="WP_048847267.1">
    <property type="nucleotide sequence ID" value="NZ_BALE01000009.1"/>
</dbReference>
<sequence length="117" mass="12380">MASRRILTLIATLIGLSGCAAPGAERVATEPTSPHSLVYTYLMAHGMAYGYVMASGPNTPNLNILVALDHNAWMLVLNELKAPSNRHLAQANGAVDRLIAAVTPPDTAPTVDHRGPR</sequence>
<evidence type="ECO:0000313" key="3">
    <source>
        <dbReference type="Proteomes" id="UP000032679"/>
    </source>
</evidence>
<dbReference type="EMBL" id="BALE01000009">
    <property type="protein sequence ID" value="GAN53409.1"/>
    <property type="molecule type" value="Genomic_DNA"/>
</dbReference>
<keyword evidence="3" id="KW-1185">Reference proteome</keyword>
<dbReference type="Proteomes" id="UP000032679">
    <property type="component" value="Unassembled WGS sequence"/>
</dbReference>